<evidence type="ECO:0000259" key="9">
    <source>
        <dbReference type="PROSITE" id="PS50253"/>
    </source>
</evidence>
<feature type="transmembrane region" description="Helical" evidence="8">
    <location>
        <begin position="178"/>
        <end position="197"/>
    </location>
</feature>
<evidence type="ECO:0000256" key="1">
    <source>
        <dbReference type="ARBA" id="ARBA00004651"/>
    </source>
</evidence>
<gene>
    <name evidence="10" type="ORF">KEU06_04150</name>
</gene>
<dbReference type="CDD" id="cd00386">
    <property type="entry name" value="Heme_Cu_Oxidase_III_like"/>
    <property type="match status" value="1"/>
</dbReference>
<comment type="subcellular location">
    <subcellularLocation>
        <location evidence="1 7">Cell membrane</location>
        <topology evidence="1 7">Multi-pass membrane protein</topology>
    </subcellularLocation>
</comment>
<dbReference type="Pfam" id="PF00510">
    <property type="entry name" value="COX3"/>
    <property type="match status" value="1"/>
</dbReference>
<evidence type="ECO:0000256" key="5">
    <source>
        <dbReference type="ARBA" id="ARBA00022989"/>
    </source>
</evidence>
<evidence type="ECO:0000256" key="4">
    <source>
        <dbReference type="ARBA" id="ARBA00022692"/>
    </source>
</evidence>
<dbReference type="InterPro" id="IPR013833">
    <property type="entry name" value="Cyt_c_oxidase_su3_a-hlx"/>
</dbReference>
<dbReference type="EMBL" id="JAGWCR010000002">
    <property type="protein sequence ID" value="MBS3647821.1"/>
    <property type="molecule type" value="Genomic_DNA"/>
</dbReference>
<keyword evidence="4 7" id="KW-0812">Transmembrane</keyword>
<dbReference type="SUPFAM" id="SSF81452">
    <property type="entry name" value="Cytochrome c oxidase subunit III-like"/>
    <property type="match status" value="1"/>
</dbReference>
<dbReference type="InterPro" id="IPR000298">
    <property type="entry name" value="Cyt_c_oxidase-like_su3"/>
</dbReference>
<dbReference type="Proteomes" id="UP000680348">
    <property type="component" value="Unassembled WGS sequence"/>
</dbReference>
<sequence length="203" mass="22640">MQPRALNERVIIERLAVGSIDRKASGWWGMMTLIATEASLFVYLLFSYYYLALENGRNWLPPDLPSFRLSGPNTVLLLLSSVAVRFGENGLPGSRVQLVGGLLTGFAMDVGFLVVQYVEWMNKAFGPSSNSYGSTYFIVTGLHMAHVAAGLIILAVLALWSALGYFDETRSAPVNIGAIYWHFVDVVWLAIFFTFYVTPRLDW</sequence>
<evidence type="ECO:0000313" key="11">
    <source>
        <dbReference type="Proteomes" id="UP000680348"/>
    </source>
</evidence>
<dbReference type="PROSITE" id="PS50253">
    <property type="entry name" value="COX3"/>
    <property type="match status" value="1"/>
</dbReference>
<comment type="caution">
    <text evidence="10">The sequence shown here is derived from an EMBL/GenBank/DDBJ whole genome shotgun (WGS) entry which is preliminary data.</text>
</comment>
<keyword evidence="11" id="KW-1185">Reference proteome</keyword>
<dbReference type="GO" id="GO:0019646">
    <property type="term" value="P:aerobic electron transport chain"/>
    <property type="evidence" value="ECO:0007669"/>
    <property type="project" value="InterPro"/>
</dbReference>
<evidence type="ECO:0000313" key="10">
    <source>
        <dbReference type="EMBL" id="MBS3647821.1"/>
    </source>
</evidence>
<keyword evidence="6 8" id="KW-0472">Membrane</keyword>
<comment type="similarity">
    <text evidence="2 7">Belongs to the cytochrome c oxidase subunit 3 family.</text>
</comment>
<dbReference type="GO" id="GO:0005886">
    <property type="term" value="C:plasma membrane"/>
    <property type="evidence" value="ECO:0007669"/>
    <property type="project" value="UniProtKB-SubCell"/>
</dbReference>
<keyword evidence="5 8" id="KW-1133">Transmembrane helix</keyword>
<evidence type="ECO:0000256" key="3">
    <source>
        <dbReference type="ARBA" id="ARBA00022475"/>
    </source>
</evidence>
<dbReference type="AlphaFoldDB" id="A0A942DVU2"/>
<dbReference type="GO" id="GO:0004129">
    <property type="term" value="F:cytochrome-c oxidase activity"/>
    <property type="evidence" value="ECO:0007669"/>
    <property type="project" value="InterPro"/>
</dbReference>
<name>A0A942DVU2_9HYPH</name>
<dbReference type="Gene3D" id="1.20.120.80">
    <property type="entry name" value="Cytochrome c oxidase, subunit III, four-helix bundle"/>
    <property type="match status" value="1"/>
</dbReference>
<dbReference type="InterPro" id="IPR035973">
    <property type="entry name" value="Cyt_c_oxidase_su3-like_sf"/>
</dbReference>
<feature type="transmembrane region" description="Helical" evidence="8">
    <location>
        <begin position="27"/>
        <end position="49"/>
    </location>
</feature>
<dbReference type="PANTHER" id="PTHR11403:SF2">
    <property type="entry name" value="CYTOCHROME BO(3) UBIQUINOL OXIDASE SUBUNIT 3"/>
    <property type="match status" value="1"/>
</dbReference>
<feature type="transmembrane region" description="Helical" evidence="8">
    <location>
        <begin position="69"/>
        <end position="86"/>
    </location>
</feature>
<evidence type="ECO:0000256" key="6">
    <source>
        <dbReference type="ARBA" id="ARBA00023136"/>
    </source>
</evidence>
<dbReference type="InterPro" id="IPR024791">
    <property type="entry name" value="Cyt_c/ubiquinol_Oxase_su3"/>
</dbReference>
<proteinExistence type="inferred from homology"/>
<dbReference type="PANTHER" id="PTHR11403">
    <property type="entry name" value="CYTOCHROME C OXIDASE SUBUNIT III"/>
    <property type="match status" value="1"/>
</dbReference>
<evidence type="ECO:0000256" key="2">
    <source>
        <dbReference type="ARBA" id="ARBA00010581"/>
    </source>
</evidence>
<organism evidence="10 11">
    <name type="scientific">Pseudaminobacter soli</name>
    <name type="common">ex Zhang et al. 2022</name>
    <dbReference type="NCBI Taxonomy" id="2831468"/>
    <lineage>
        <taxon>Bacteria</taxon>
        <taxon>Pseudomonadati</taxon>
        <taxon>Pseudomonadota</taxon>
        <taxon>Alphaproteobacteria</taxon>
        <taxon>Hyphomicrobiales</taxon>
        <taxon>Phyllobacteriaceae</taxon>
        <taxon>Pseudaminobacter</taxon>
    </lineage>
</organism>
<reference evidence="10" key="1">
    <citation type="submission" date="2021-04" db="EMBL/GenBank/DDBJ databases">
        <title>Pseudaminobacter soli sp. nov., isolated from paddy soil contaminated by heavy metals.</title>
        <authorList>
            <person name="Zhang K."/>
        </authorList>
    </citation>
    <scope>NUCLEOTIDE SEQUENCE</scope>
    <source>
        <strain evidence="10">19-2017</strain>
    </source>
</reference>
<evidence type="ECO:0000256" key="7">
    <source>
        <dbReference type="RuleBase" id="RU003376"/>
    </source>
</evidence>
<keyword evidence="3" id="KW-1003">Cell membrane</keyword>
<feature type="transmembrane region" description="Helical" evidence="8">
    <location>
        <begin position="138"/>
        <end position="166"/>
    </location>
</feature>
<feature type="transmembrane region" description="Helical" evidence="8">
    <location>
        <begin position="98"/>
        <end position="118"/>
    </location>
</feature>
<feature type="domain" description="Heme-copper oxidase subunit III family profile" evidence="9">
    <location>
        <begin position="28"/>
        <end position="200"/>
    </location>
</feature>
<protein>
    <submittedName>
        <fullName evidence="10">Heme-copper oxidase subunit III</fullName>
    </submittedName>
</protein>
<evidence type="ECO:0000256" key="8">
    <source>
        <dbReference type="SAM" id="Phobius"/>
    </source>
</evidence>
<accession>A0A942DVU2</accession>